<dbReference type="PANTHER" id="PTHR43096:SF52">
    <property type="entry name" value="DNAJ HOMOLOG 1, MITOCHONDRIAL-RELATED"/>
    <property type="match status" value="1"/>
</dbReference>
<keyword evidence="9" id="KW-1185">Reference proteome</keyword>
<organism evidence="8 9">
    <name type="scientific">Thermodesulforhabdus norvegica</name>
    <dbReference type="NCBI Taxonomy" id="39841"/>
    <lineage>
        <taxon>Bacteria</taxon>
        <taxon>Pseudomonadati</taxon>
        <taxon>Thermodesulfobacteriota</taxon>
        <taxon>Syntrophobacteria</taxon>
        <taxon>Syntrophobacterales</taxon>
        <taxon>Thermodesulforhabdaceae</taxon>
        <taxon>Thermodesulforhabdus</taxon>
    </lineage>
</organism>
<sequence length="318" mass="35451">MAVQYKDYYEILGVPRNATQEEIQRAYRKLARKYHPDVNKEPGAEEKFKEINEAYEVLKDPEKRRRYDQLGAHWKAGQEFRPPPGWDIHFDFGSGGEGFEDVFFGGFRGESGFSDFFELLFGGPRRRRAHYGGATSGGFTWVRDGADREATIRISLEEAYKGCTKTFTIPGENKTLEVKIPPGVLPGQKIRLAGQGSPGIGGGKSGDLYLTVEIDPHPRYRLEGRDIYVDLPVSPWEAALGATISVDTPDGPLSVRVPPGTQSGQKLRLRGKGMPNPKGSPGDLYAVVQIKVPKHLSPRERELFEELSRISTFNARSP</sequence>
<dbReference type="OrthoDB" id="9779889at2"/>
<dbReference type="GO" id="GO:0008270">
    <property type="term" value="F:zinc ion binding"/>
    <property type="evidence" value="ECO:0007669"/>
    <property type="project" value="UniProtKB-KW"/>
</dbReference>
<dbReference type="AlphaFoldDB" id="A0A1I4RKR2"/>
<dbReference type="GO" id="GO:0051082">
    <property type="term" value="F:unfolded protein binding"/>
    <property type="evidence" value="ECO:0007669"/>
    <property type="project" value="InterPro"/>
</dbReference>
<dbReference type="Pfam" id="PF00226">
    <property type="entry name" value="DnaJ"/>
    <property type="match status" value="1"/>
</dbReference>
<dbReference type="GO" id="GO:0003677">
    <property type="term" value="F:DNA binding"/>
    <property type="evidence" value="ECO:0007669"/>
    <property type="project" value="UniProtKB-KW"/>
</dbReference>
<dbReference type="PROSITE" id="PS00636">
    <property type="entry name" value="DNAJ_1"/>
    <property type="match status" value="1"/>
</dbReference>
<dbReference type="GO" id="GO:0005737">
    <property type="term" value="C:cytoplasm"/>
    <property type="evidence" value="ECO:0007669"/>
    <property type="project" value="TreeGrafter"/>
</dbReference>
<keyword evidence="5" id="KW-0143">Chaperone</keyword>
<evidence type="ECO:0000259" key="7">
    <source>
        <dbReference type="PROSITE" id="PS50076"/>
    </source>
</evidence>
<keyword evidence="4" id="KW-0862">Zinc</keyword>
<dbReference type="FunFam" id="2.60.260.20:FF:000005">
    <property type="entry name" value="Chaperone protein dnaJ 1, mitochondrial"/>
    <property type="match status" value="1"/>
</dbReference>
<evidence type="ECO:0000256" key="1">
    <source>
        <dbReference type="ARBA" id="ARBA00022723"/>
    </source>
</evidence>
<dbReference type="RefSeq" id="WP_093393450.1">
    <property type="nucleotide sequence ID" value="NZ_FOUU01000001.1"/>
</dbReference>
<evidence type="ECO:0000313" key="9">
    <source>
        <dbReference type="Proteomes" id="UP000199611"/>
    </source>
</evidence>
<keyword evidence="2" id="KW-0677">Repeat</keyword>
<evidence type="ECO:0000256" key="6">
    <source>
        <dbReference type="SAM" id="MobiDB-lite"/>
    </source>
</evidence>
<feature type="region of interest" description="Disordered" evidence="6">
    <location>
        <begin position="258"/>
        <end position="282"/>
    </location>
</feature>
<keyword evidence="3" id="KW-0863">Zinc-finger</keyword>
<dbReference type="STRING" id="39841.SAMN05660836_00673"/>
<dbReference type="Pfam" id="PF01556">
    <property type="entry name" value="DnaJ_C"/>
    <property type="match status" value="1"/>
</dbReference>
<protein>
    <submittedName>
        <fullName evidence="8">Curved DNA-binding protein</fullName>
    </submittedName>
</protein>
<dbReference type="CDD" id="cd10747">
    <property type="entry name" value="DnaJ_C"/>
    <property type="match status" value="1"/>
</dbReference>
<dbReference type="SMART" id="SM00271">
    <property type="entry name" value="DnaJ"/>
    <property type="match status" value="1"/>
</dbReference>
<name>A0A1I4RKR2_9BACT</name>
<dbReference type="PROSITE" id="PS50076">
    <property type="entry name" value="DNAJ_2"/>
    <property type="match status" value="1"/>
</dbReference>
<dbReference type="SUPFAM" id="SSF49493">
    <property type="entry name" value="HSP40/DnaJ peptide-binding domain"/>
    <property type="match status" value="2"/>
</dbReference>
<dbReference type="Gene3D" id="2.60.260.20">
    <property type="entry name" value="Urease metallochaperone UreE, N-terminal domain"/>
    <property type="match status" value="2"/>
</dbReference>
<evidence type="ECO:0000256" key="5">
    <source>
        <dbReference type="ARBA" id="ARBA00023186"/>
    </source>
</evidence>
<proteinExistence type="predicted"/>
<feature type="domain" description="J" evidence="7">
    <location>
        <begin position="7"/>
        <end position="71"/>
    </location>
</feature>
<dbReference type="SUPFAM" id="SSF46565">
    <property type="entry name" value="Chaperone J-domain"/>
    <property type="match status" value="1"/>
</dbReference>
<evidence type="ECO:0000313" key="8">
    <source>
        <dbReference type="EMBL" id="SFM52857.1"/>
    </source>
</evidence>
<dbReference type="CDD" id="cd06257">
    <property type="entry name" value="DnaJ"/>
    <property type="match status" value="1"/>
</dbReference>
<keyword evidence="1" id="KW-0479">Metal-binding</keyword>
<dbReference type="InterPro" id="IPR001623">
    <property type="entry name" value="DnaJ_domain"/>
</dbReference>
<dbReference type="Proteomes" id="UP000199611">
    <property type="component" value="Unassembled WGS sequence"/>
</dbReference>
<dbReference type="InterPro" id="IPR002939">
    <property type="entry name" value="DnaJ_C"/>
</dbReference>
<dbReference type="PANTHER" id="PTHR43096">
    <property type="entry name" value="DNAJ HOMOLOG 1, MITOCHONDRIAL-RELATED"/>
    <property type="match status" value="1"/>
</dbReference>
<gene>
    <name evidence="8" type="ORF">SAMN05660836_00673</name>
</gene>
<dbReference type="InterPro" id="IPR018253">
    <property type="entry name" value="DnaJ_domain_CS"/>
</dbReference>
<accession>A0A1I4RKR2</accession>
<dbReference type="Gene3D" id="1.10.287.110">
    <property type="entry name" value="DnaJ domain"/>
    <property type="match status" value="1"/>
</dbReference>
<keyword evidence="8" id="KW-0238">DNA-binding</keyword>
<dbReference type="InterPro" id="IPR036869">
    <property type="entry name" value="J_dom_sf"/>
</dbReference>
<dbReference type="GO" id="GO:0042026">
    <property type="term" value="P:protein refolding"/>
    <property type="evidence" value="ECO:0007669"/>
    <property type="project" value="TreeGrafter"/>
</dbReference>
<dbReference type="InterPro" id="IPR008971">
    <property type="entry name" value="HSP40/DnaJ_pept-bd"/>
</dbReference>
<dbReference type="EMBL" id="FOUU01000001">
    <property type="protein sequence ID" value="SFM52857.1"/>
    <property type="molecule type" value="Genomic_DNA"/>
</dbReference>
<evidence type="ECO:0000256" key="2">
    <source>
        <dbReference type="ARBA" id="ARBA00022737"/>
    </source>
</evidence>
<reference evidence="8 9" key="1">
    <citation type="submission" date="2016-10" db="EMBL/GenBank/DDBJ databases">
        <authorList>
            <person name="de Groot N.N."/>
        </authorList>
    </citation>
    <scope>NUCLEOTIDE SEQUENCE [LARGE SCALE GENOMIC DNA]</scope>
    <source>
        <strain evidence="8 9">DSM 9990</strain>
    </source>
</reference>
<evidence type="ECO:0000256" key="3">
    <source>
        <dbReference type="ARBA" id="ARBA00022771"/>
    </source>
</evidence>
<dbReference type="PRINTS" id="PR00625">
    <property type="entry name" value="JDOMAIN"/>
</dbReference>
<evidence type="ECO:0000256" key="4">
    <source>
        <dbReference type="ARBA" id="ARBA00022833"/>
    </source>
</evidence>